<dbReference type="EMBL" id="PVQB02001257">
    <property type="protein sequence ID" value="KAF4331985.1"/>
    <property type="molecule type" value="Genomic_DNA"/>
</dbReference>
<accession>A0A9P5A447</accession>
<reference evidence="1" key="2">
    <citation type="submission" date="2020-02" db="EMBL/GenBank/DDBJ databases">
        <title>Identification and distribution of gene clusters putatively required for synthesis of sphingolipid metabolism inhibitors in phylogenetically diverse species of the filamentous fungus Fusarium.</title>
        <authorList>
            <person name="Kim H.-S."/>
            <person name="Busman M."/>
            <person name="Brown D.W."/>
            <person name="Divon H."/>
            <person name="Uhlig S."/>
            <person name="Proctor R.H."/>
        </authorList>
    </citation>
    <scope>NUCLEOTIDE SEQUENCE</scope>
    <source>
        <strain evidence="1">NRRL 25174</strain>
    </source>
</reference>
<dbReference type="Proteomes" id="UP000730481">
    <property type="component" value="Unassembled WGS sequence"/>
</dbReference>
<dbReference type="AlphaFoldDB" id="A0A9P5A447"/>
<reference evidence="1" key="1">
    <citation type="journal article" date="2017" name="Mycologia">
        <title>Fusarium algeriense, sp. nov., a novel toxigenic crown rot pathogen of durum wheat from Algeria is nested in the Fusarium burgessii species complex.</title>
        <authorList>
            <person name="Laraba I."/>
            <person name="Keddad A."/>
            <person name="Boureghda H."/>
            <person name="Abdallah N."/>
            <person name="Vaughan M.M."/>
            <person name="Proctor R.H."/>
            <person name="Busman M."/>
            <person name="O'Donnell K."/>
        </authorList>
    </citation>
    <scope>NUCLEOTIDE SEQUENCE</scope>
    <source>
        <strain evidence="1">NRRL 25174</strain>
    </source>
</reference>
<dbReference type="OrthoDB" id="5020845at2759"/>
<keyword evidence="2" id="KW-1185">Reference proteome</keyword>
<proteinExistence type="predicted"/>
<organism evidence="1 2">
    <name type="scientific">Fusarium beomiforme</name>
    <dbReference type="NCBI Taxonomy" id="44412"/>
    <lineage>
        <taxon>Eukaryota</taxon>
        <taxon>Fungi</taxon>
        <taxon>Dikarya</taxon>
        <taxon>Ascomycota</taxon>
        <taxon>Pezizomycotina</taxon>
        <taxon>Sordariomycetes</taxon>
        <taxon>Hypocreomycetidae</taxon>
        <taxon>Hypocreales</taxon>
        <taxon>Nectriaceae</taxon>
        <taxon>Fusarium</taxon>
        <taxon>Fusarium burgessii species complex</taxon>
    </lineage>
</organism>
<protein>
    <submittedName>
        <fullName evidence="1">Uncharacterized protein</fullName>
    </submittedName>
</protein>
<gene>
    <name evidence="1" type="ORF">FBEOM_14229</name>
</gene>
<comment type="caution">
    <text evidence="1">The sequence shown here is derived from an EMBL/GenBank/DDBJ whole genome shotgun (WGS) entry which is preliminary data.</text>
</comment>
<name>A0A9P5A447_9HYPO</name>
<sequence>MRLFSSPVDLQSLTPASPVFYQLYWTHHALILKPMIHQMQATYPKEHLERVMFDLPHRMKRQVFPYLGSKELAEMFLTFEFPAESSTRRTRRNGLPAICEFYRQREEGDNLIAEYALQAWNKLLWETRVRSKFDSTFKRLPEFFRPMVLSEAEISRLLEGLIDFECWSHGGCLHPREALDDFVSWEMMAAAWSHTPSVLDGYRDGDDSHGLFVYIFIFVFDKFQDFVHRVAQKLEECPYQHQDMSCSAYNRI</sequence>
<evidence type="ECO:0000313" key="2">
    <source>
        <dbReference type="Proteomes" id="UP000730481"/>
    </source>
</evidence>
<evidence type="ECO:0000313" key="1">
    <source>
        <dbReference type="EMBL" id="KAF4331985.1"/>
    </source>
</evidence>